<protein>
    <submittedName>
        <fullName evidence="8">DivIVA domain-containing protein</fullName>
    </submittedName>
</protein>
<dbReference type="GO" id="GO:0008360">
    <property type="term" value="P:regulation of cell shape"/>
    <property type="evidence" value="ECO:0007669"/>
    <property type="project" value="UniProtKB-KW"/>
</dbReference>
<dbReference type="Gene3D" id="6.10.250.660">
    <property type="match status" value="1"/>
</dbReference>
<dbReference type="Proteomes" id="UP001286174">
    <property type="component" value="Unassembled WGS sequence"/>
</dbReference>
<keyword evidence="5 7" id="KW-0175">Coiled coil</keyword>
<keyword evidence="2" id="KW-0963">Cytoplasm</keyword>
<comment type="subcellular location">
    <subcellularLocation>
        <location evidence="1">Cytoplasm</location>
    </subcellularLocation>
</comment>
<reference evidence="8 9" key="1">
    <citation type="submission" date="2022-03" db="EMBL/GenBank/DDBJ databases">
        <title>Novel taxa within the pig intestine.</title>
        <authorList>
            <person name="Wylensek D."/>
            <person name="Bishof K."/>
            <person name="Afrizal A."/>
            <person name="Clavel T."/>
        </authorList>
    </citation>
    <scope>NUCLEOTIDE SEQUENCE [LARGE SCALE GENOMIC DNA]</scope>
    <source>
        <strain evidence="8 9">CLA-KB-P133</strain>
    </source>
</reference>
<dbReference type="EMBL" id="JALBUR010000001">
    <property type="protein sequence ID" value="MDX8418679.1"/>
    <property type="molecule type" value="Genomic_DNA"/>
</dbReference>
<evidence type="ECO:0000256" key="7">
    <source>
        <dbReference type="SAM" id="Coils"/>
    </source>
</evidence>
<evidence type="ECO:0000256" key="2">
    <source>
        <dbReference type="ARBA" id="ARBA00022490"/>
    </source>
</evidence>
<dbReference type="RefSeq" id="WP_108773881.1">
    <property type="nucleotide sequence ID" value="NZ_JALBUR010000001.1"/>
</dbReference>
<evidence type="ECO:0000256" key="5">
    <source>
        <dbReference type="ARBA" id="ARBA00023054"/>
    </source>
</evidence>
<evidence type="ECO:0000256" key="6">
    <source>
        <dbReference type="ARBA" id="ARBA00023306"/>
    </source>
</evidence>
<dbReference type="GO" id="GO:0005737">
    <property type="term" value="C:cytoplasm"/>
    <property type="evidence" value="ECO:0007669"/>
    <property type="project" value="UniProtKB-SubCell"/>
</dbReference>
<evidence type="ECO:0000256" key="3">
    <source>
        <dbReference type="ARBA" id="ARBA00022618"/>
    </source>
</evidence>
<dbReference type="NCBIfam" id="TIGR03544">
    <property type="entry name" value="DivI1A_domain"/>
    <property type="match status" value="1"/>
</dbReference>
<name>A0AB35U6H5_9FIRM</name>
<dbReference type="PIRSF" id="PIRSF029938">
    <property type="entry name" value="UCP029938"/>
    <property type="match status" value="1"/>
</dbReference>
<dbReference type="InterPro" id="IPR019933">
    <property type="entry name" value="DivIVA_domain"/>
</dbReference>
<evidence type="ECO:0000313" key="8">
    <source>
        <dbReference type="EMBL" id="MDX8418679.1"/>
    </source>
</evidence>
<sequence>MADKLNLDPVTIVNKKFGVDFKGYDPNEVDHMLDQVIEDYQTYQDMVDSLNAKVADLEKTNASLRARLIEVEGKERARDEDGDPMMQGASNVDILKRLSRLENEVFNNSGSQNRKH</sequence>
<gene>
    <name evidence="8" type="ORF">MOZ60_01065</name>
</gene>
<comment type="caution">
    <text evidence="8">The sequence shown here is derived from an EMBL/GenBank/DDBJ whole genome shotgun (WGS) entry which is preliminary data.</text>
</comment>
<keyword evidence="6" id="KW-0131">Cell cycle</keyword>
<dbReference type="InterPro" id="IPR011229">
    <property type="entry name" value="Cell_cycle_GpsB"/>
</dbReference>
<dbReference type="Pfam" id="PF05103">
    <property type="entry name" value="DivIVA"/>
    <property type="match status" value="1"/>
</dbReference>
<organism evidence="8 9">
    <name type="scientific">Grylomicrobium aquisgranensis</name>
    <dbReference type="NCBI Taxonomy" id="2926318"/>
    <lineage>
        <taxon>Bacteria</taxon>
        <taxon>Bacillati</taxon>
        <taxon>Bacillota</taxon>
        <taxon>Erysipelotrichia</taxon>
        <taxon>Erysipelotrichales</taxon>
        <taxon>Erysipelotrichaceae</taxon>
        <taxon>Grylomicrobium</taxon>
    </lineage>
</organism>
<evidence type="ECO:0000313" key="9">
    <source>
        <dbReference type="Proteomes" id="UP001286174"/>
    </source>
</evidence>
<keyword evidence="9" id="KW-1185">Reference proteome</keyword>
<keyword evidence="4" id="KW-0133">Cell shape</keyword>
<feature type="coiled-coil region" evidence="7">
    <location>
        <begin position="33"/>
        <end position="74"/>
    </location>
</feature>
<keyword evidence="3" id="KW-0132">Cell division</keyword>
<dbReference type="AlphaFoldDB" id="A0AB35U6H5"/>
<dbReference type="InterPro" id="IPR007793">
    <property type="entry name" value="DivIVA_fam"/>
</dbReference>
<accession>A0AB35U6H5</accession>
<dbReference type="GO" id="GO:0051301">
    <property type="term" value="P:cell division"/>
    <property type="evidence" value="ECO:0007669"/>
    <property type="project" value="UniProtKB-KW"/>
</dbReference>
<proteinExistence type="predicted"/>
<evidence type="ECO:0000256" key="1">
    <source>
        <dbReference type="ARBA" id="ARBA00004496"/>
    </source>
</evidence>
<evidence type="ECO:0000256" key="4">
    <source>
        <dbReference type="ARBA" id="ARBA00022960"/>
    </source>
</evidence>